<comment type="catalytic activity">
    <reaction evidence="1">
        <text>a 1,2-diacyl-sn-glycero-3-phospho-(1'-sn-glycero-3'-phosphate) + H2O = a 1,2-diacyl-sn-glycero-3-phospho-(1'-sn-glycerol) + phosphate</text>
        <dbReference type="Rhea" id="RHEA:33751"/>
        <dbReference type="ChEBI" id="CHEBI:15377"/>
        <dbReference type="ChEBI" id="CHEBI:43474"/>
        <dbReference type="ChEBI" id="CHEBI:60110"/>
        <dbReference type="ChEBI" id="CHEBI:64716"/>
        <dbReference type="EC" id="3.1.3.27"/>
    </reaction>
</comment>
<keyword evidence="1" id="KW-1003">Cell membrane</keyword>
<dbReference type="GO" id="GO:0046872">
    <property type="term" value="F:metal ion binding"/>
    <property type="evidence" value="ECO:0007669"/>
    <property type="project" value="UniProtKB-KW"/>
</dbReference>
<protein>
    <recommendedName>
        <fullName evidence="1">Phosphatidylglycerophosphatase A</fullName>
        <ecNumber evidence="1">3.1.3.27</ecNumber>
    </recommendedName>
    <alternativeName>
        <fullName evidence="1">Phosphatidylglycerolphosphate phosphatase A</fullName>
    </alternativeName>
</protein>
<keyword evidence="1" id="KW-0997">Cell inner membrane</keyword>
<dbReference type="GO" id="GO:0008962">
    <property type="term" value="F:phosphatidylglycerophosphatase activity"/>
    <property type="evidence" value="ECO:0007669"/>
    <property type="project" value="UniProtKB-EC"/>
</dbReference>
<name>A0A6C1B2D7_9RHOO</name>
<dbReference type="EC" id="3.1.3.27" evidence="1"/>
<dbReference type="GO" id="GO:0006655">
    <property type="term" value="P:phosphatidylglycerol biosynthetic process"/>
    <property type="evidence" value="ECO:0007669"/>
    <property type="project" value="UniProtKB-UniPathway"/>
</dbReference>
<dbReference type="InterPro" id="IPR036681">
    <property type="entry name" value="PgpA-like_sf"/>
</dbReference>
<dbReference type="Proteomes" id="UP000501991">
    <property type="component" value="Chromosome"/>
</dbReference>
<comment type="cofactor">
    <cofactor evidence="1">
        <name>Mg(2+)</name>
        <dbReference type="ChEBI" id="CHEBI:18420"/>
    </cofactor>
</comment>
<keyword evidence="1" id="KW-0479">Metal-binding</keyword>
<evidence type="ECO:0000313" key="5">
    <source>
        <dbReference type="Proteomes" id="UP000501991"/>
    </source>
</evidence>
<gene>
    <name evidence="4" type="ORF">G3580_02040</name>
</gene>
<evidence type="ECO:0000313" key="4">
    <source>
        <dbReference type="EMBL" id="QID16510.1"/>
    </source>
</evidence>
<dbReference type="InterPro" id="IPR026037">
    <property type="entry name" value="PgpA"/>
</dbReference>
<dbReference type="CDD" id="cd06971">
    <property type="entry name" value="PgpA"/>
    <property type="match status" value="1"/>
</dbReference>
<feature type="domain" description="YutG/PgpA" evidence="3">
    <location>
        <begin position="16"/>
        <end position="154"/>
    </location>
</feature>
<keyword evidence="1" id="KW-1208">Phospholipid metabolism</keyword>
<keyword evidence="1" id="KW-0442">Lipid degradation</keyword>
<proteinExistence type="predicted"/>
<dbReference type="SUPFAM" id="SSF101307">
    <property type="entry name" value="YutG-like"/>
    <property type="match status" value="1"/>
</dbReference>
<keyword evidence="1" id="KW-0460">Magnesium</keyword>
<dbReference type="InterPro" id="IPR007686">
    <property type="entry name" value="YutG/PgpA"/>
</dbReference>
<dbReference type="Pfam" id="PF04608">
    <property type="entry name" value="PgpA"/>
    <property type="match status" value="1"/>
</dbReference>
<keyword evidence="2" id="KW-1133">Transmembrane helix</keyword>
<keyword evidence="5" id="KW-1185">Reference proteome</keyword>
<dbReference type="PANTHER" id="PTHR36305:SF1">
    <property type="entry name" value="PHOSPHATIDYLGLYCEROPHOSPHATASE A"/>
    <property type="match status" value="1"/>
</dbReference>
<accession>A0A6C1B2D7</accession>
<dbReference type="KEGG" id="azq:G3580_02040"/>
<feature type="transmembrane region" description="Helical" evidence="2">
    <location>
        <begin position="46"/>
        <end position="68"/>
    </location>
</feature>
<dbReference type="EMBL" id="CP048836">
    <property type="protein sequence ID" value="QID16510.1"/>
    <property type="molecule type" value="Genomic_DNA"/>
</dbReference>
<keyword evidence="1 2" id="KW-0472">Membrane</keyword>
<reference evidence="4 5" key="1">
    <citation type="submission" date="2020-02" db="EMBL/GenBank/DDBJ databases">
        <title>Nitrogenibacter mangrovi gen. nov., sp. nov. isolated from mangrove sediment, a denitrifying betaproteobacterium.</title>
        <authorList>
            <person name="Liao H."/>
            <person name="Tian Y."/>
        </authorList>
    </citation>
    <scope>NUCLEOTIDE SEQUENCE [LARGE SCALE GENOMIC DNA]</scope>
    <source>
        <strain evidence="4 5">M9-3-2</strain>
    </source>
</reference>
<dbReference type="PIRSF" id="PIRSF006162">
    <property type="entry name" value="PgpA"/>
    <property type="match status" value="1"/>
</dbReference>
<dbReference type="GO" id="GO:0009395">
    <property type="term" value="P:phospholipid catabolic process"/>
    <property type="evidence" value="ECO:0007669"/>
    <property type="project" value="UniProtKB-KW"/>
</dbReference>
<comment type="pathway">
    <text evidence="1">Phospholipid metabolism; phosphatidylglycerol biosynthesis; phosphatidylglycerol from CDP-diacylglycerol: step 2/2.</text>
</comment>
<dbReference type="UniPathway" id="UPA00084">
    <property type="reaction ID" value="UER00504"/>
</dbReference>
<evidence type="ECO:0000259" key="3">
    <source>
        <dbReference type="Pfam" id="PF04608"/>
    </source>
</evidence>
<evidence type="ECO:0000256" key="1">
    <source>
        <dbReference type="PIRNR" id="PIRNR006162"/>
    </source>
</evidence>
<dbReference type="RefSeq" id="WP_173763678.1">
    <property type="nucleotide sequence ID" value="NZ_CP048836.1"/>
</dbReference>
<keyword evidence="1" id="KW-0378">Hydrolase</keyword>
<comment type="function">
    <text evidence="1">Lipid phosphatase which dephosphorylates phosphatidylglycerophosphate (PGP) to phosphatidylglycerol (PG).</text>
</comment>
<comment type="subcellular location">
    <subcellularLocation>
        <location evidence="1">Cell inner membrane</location>
        <topology evidence="1">Multi-pass membrane protein</topology>
    </subcellularLocation>
</comment>
<keyword evidence="1" id="KW-0443">Lipid metabolism</keyword>
<organism evidence="4 5">
    <name type="scientific">Nitrogeniibacter mangrovi</name>
    <dbReference type="NCBI Taxonomy" id="2016596"/>
    <lineage>
        <taxon>Bacteria</taxon>
        <taxon>Pseudomonadati</taxon>
        <taxon>Pseudomonadota</taxon>
        <taxon>Betaproteobacteria</taxon>
        <taxon>Rhodocyclales</taxon>
        <taxon>Zoogloeaceae</taxon>
        <taxon>Nitrogeniibacter</taxon>
    </lineage>
</organism>
<dbReference type="AlphaFoldDB" id="A0A6C1B2D7"/>
<dbReference type="PANTHER" id="PTHR36305">
    <property type="entry name" value="PHOSPHATIDYLGLYCEROPHOSPHATASE A"/>
    <property type="match status" value="1"/>
</dbReference>
<dbReference type="GO" id="GO:0005886">
    <property type="term" value="C:plasma membrane"/>
    <property type="evidence" value="ECO:0007669"/>
    <property type="project" value="UniProtKB-SubCell"/>
</dbReference>
<feature type="transmembrane region" description="Helical" evidence="2">
    <location>
        <begin position="141"/>
        <end position="158"/>
    </location>
</feature>
<sequence length="160" mass="17358">MRPTVRFLLAHPAHFVALGFGSGLAPKGPGTAGTLAAWLLYPLLRAPLGDAVFLMFLLTAFVFGIIAAERTGRALGVPDHGAIVWDEMVPFWLVLFFTPPTLAWQLAAFALFRVFDILKPPPIAWADRRVKGGFGVMLDDVIAAGYTLLVLAVAARWLET</sequence>
<feature type="transmembrane region" description="Helical" evidence="2">
    <location>
        <begin position="89"/>
        <end position="112"/>
    </location>
</feature>
<keyword evidence="1 2" id="KW-0812">Transmembrane</keyword>
<evidence type="ECO:0000256" key="2">
    <source>
        <dbReference type="SAM" id="Phobius"/>
    </source>
</evidence>
<keyword evidence="1" id="KW-0595">Phospholipid degradation</keyword>